<dbReference type="SUPFAM" id="SSF53041">
    <property type="entry name" value="Resolvase-like"/>
    <property type="match status" value="1"/>
</dbReference>
<dbReference type="Pfam" id="PF13408">
    <property type="entry name" value="Zn_ribbon_recom"/>
    <property type="match status" value="1"/>
</dbReference>
<feature type="domain" description="Resolvase/invertase-type recombinase catalytic" evidence="1">
    <location>
        <begin position="3"/>
        <end position="147"/>
    </location>
</feature>
<accession>A0AA49X4L6</accession>
<dbReference type="GO" id="GO:0003677">
    <property type="term" value="F:DNA binding"/>
    <property type="evidence" value="ECO:0007669"/>
    <property type="project" value="InterPro"/>
</dbReference>
<dbReference type="Gene3D" id="3.40.50.1390">
    <property type="entry name" value="Resolvase, N-terminal catalytic domain"/>
    <property type="match status" value="1"/>
</dbReference>
<dbReference type="PROSITE" id="PS51737">
    <property type="entry name" value="RECOMBINASE_DNA_BIND"/>
    <property type="match status" value="1"/>
</dbReference>
<dbReference type="InterPro" id="IPR025827">
    <property type="entry name" value="Zn_ribbon_recom_dom"/>
</dbReference>
<sequence>MKRAVAYGRYSTDMQREESIDAQFRAIRDYCQRNEIELVSTYADEGISGTTDNRPQFQQMIKDAELGAFDYVIVHKLDRFSRSKYDSAIYKRKLKLLNVQLLSVLENLDGSPESLILESVLEGMSEYYSRNLSREVKKGMRENALKCKFNGGTPPLGYDVDENKNYVINAHEAEAIKLIFDMFTKNYSYSQMMMRLNNLGYKTKRGREFTRNSFYEILNNERYIGIYFYSKEDYDGFRGKRNYHKKRDKSKMIRIENGVPAIIDKDTWAKAQEKIKNNKNLNRINKNGRFYLLTGLIFCGECGSPMSGNMQSNNQGNRYYYYKCNRKSRTHKCHAPVVRAEKIEKEVLDCFEDVIFTQTNKDAVIKSMLKFLDKETDTTDHKKSLEKELAAVEKQIENILDAIISGISSPIVNDKLKELETKKETLKASISRCNIISYKSSNLIDEIKEFLNKNNSIYDFTPQEQSVILKNFIDKIIYKDKKITVQLKMLDRAYIYGAGNPVPDIYAQKVIVLEVA</sequence>
<dbReference type="Pfam" id="PF00239">
    <property type="entry name" value="Resolvase"/>
    <property type="match status" value="1"/>
</dbReference>
<name>A0AA49X4L6_9VIRU</name>
<dbReference type="PANTHER" id="PTHR30461">
    <property type="entry name" value="DNA-INVERTASE FROM LAMBDOID PROPHAGE"/>
    <property type="match status" value="1"/>
</dbReference>
<reference evidence="3" key="1">
    <citation type="submission" date="2023-04" db="EMBL/GenBank/DDBJ databases">
        <title>The human skin virome in hidradenitis suppurativa patients.</title>
        <authorList>
            <person name="Jansen D."/>
        </authorList>
    </citation>
    <scope>NUCLEOTIDE SEQUENCE</scope>
    <source>
        <strain evidence="3">VC4_HSPhageB</strain>
    </source>
</reference>
<dbReference type="Pfam" id="PF07508">
    <property type="entry name" value="Recombinase"/>
    <property type="match status" value="1"/>
</dbReference>
<organism evidence="3">
    <name type="scientific">Firmicutes phage HS17</name>
    <dbReference type="NCBI Taxonomy" id="3056395"/>
    <lineage>
        <taxon>Viruses</taxon>
    </lineage>
</organism>
<dbReference type="SMART" id="SM00857">
    <property type="entry name" value="Resolvase"/>
    <property type="match status" value="1"/>
</dbReference>
<dbReference type="InterPro" id="IPR050639">
    <property type="entry name" value="SSR_resolvase"/>
</dbReference>
<dbReference type="PROSITE" id="PS51736">
    <property type="entry name" value="RECOMBINASES_3"/>
    <property type="match status" value="1"/>
</dbReference>
<dbReference type="Gene3D" id="3.90.1750.20">
    <property type="entry name" value="Putative Large Serine Recombinase, Chain B, Domain 2"/>
    <property type="match status" value="1"/>
</dbReference>
<feature type="domain" description="Recombinase" evidence="2">
    <location>
        <begin position="155"/>
        <end position="282"/>
    </location>
</feature>
<dbReference type="CDD" id="cd00338">
    <property type="entry name" value="Ser_Recombinase"/>
    <property type="match status" value="1"/>
</dbReference>
<dbReference type="EMBL" id="OQ890323">
    <property type="protein sequence ID" value="WLJ26190.1"/>
    <property type="molecule type" value="Genomic_DNA"/>
</dbReference>
<dbReference type="InterPro" id="IPR036162">
    <property type="entry name" value="Resolvase-like_N_sf"/>
</dbReference>
<proteinExistence type="predicted"/>
<evidence type="ECO:0000259" key="1">
    <source>
        <dbReference type="PROSITE" id="PS51736"/>
    </source>
</evidence>
<evidence type="ECO:0000313" key="3">
    <source>
        <dbReference type="EMBL" id="WLJ26190.1"/>
    </source>
</evidence>
<dbReference type="PANTHER" id="PTHR30461:SF23">
    <property type="entry name" value="DNA RECOMBINASE-RELATED"/>
    <property type="match status" value="1"/>
</dbReference>
<evidence type="ECO:0000259" key="2">
    <source>
        <dbReference type="PROSITE" id="PS51737"/>
    </source>
</evidence>
<dbReference type="InterPro" id="IPR038109">
    <property type="entry name" value="DNA_bind_recomb_sf"/>
</dbReference>
<dbReference type="InterPro" id="IPR006119">
    <property type="entry name" value="Resolv_N"/>
</dbReference>
<dbReference type="InterPro" id="IPR011109">
    <property type="entry name" value="DNA_bind_recombinase_dom"/>
</dbReference>
<protein>
    <submittedName>
        <fullName evidence="3">Integrase</fullName>
    </submittedName>
</protein>
<dbReference type="GO" id="GO:0000150">
    <property type="term" value="F:DNA strand exchange activity"/>
    <property type="evidence" value="ECO:0007669"/>
    <property type="project" value="InterPro"/>
</dbReference>